<evidence type="ECO:0000256" key="1">
    <source>
        <dbReference type="ARBA" id="ARBA00008072"/>
    </source>
</evidence>
<dbReference type="InterPro" id="IPR036291">
    <property type="entry name" value="NAD(P)-bd_dom_sf"/>
</dbReference>
<reference evidence="4" key="1">
    <citation type="journal article" date="2021" name="Nat. Commun.">
        <title>Genetic determinants of endophytism in the Arabidopsis root mycobiome.</title>
        <authorList>
            <person name="Mesny F."/>
            <person name="Miyauchi S."/>
            <person name="Thiergart T."/>
            <person name="Pickel B."/>
            <person name="Atanasova L."/>
            <person name="Karlsson M."/>
            <person name="Huettel B."/>
            <person name="Barry K.W."/>
            <person name="Haridas S."/>
            <person name="Chen C."/>
            <person name="Bauer D."/>
            <person name="Andreopoulos W."/>
            <person name="Pangilinan J."/>
            <person name="LaButti K."/>
            <person name="Riley R."/>
            <person name="Lipzen A."/>
            <person name="Clum A."/>
            <person name="Drula E."/>
            <person name="Henrissat B."/>
            <person name="Kohler A."/>
            <person name="Grigoriev I.V."/>
            <person name="Martin F.M."/>
            <person name="Hacquard S."/>
        </authorList>
    </citation>
    <scope>NUCLEOTIDE SEQUENCE</scope>
    <source>
        <strain evidence="4">MPI-SDFR-AT-0117</strain>
    </source>
</reference>
<dbReference type="SUPFAM" id="SSF50129">
    <property type="entry name" value="GroES-like"/>
    <property type="match status" value="1"/>
</dbReference>
<evidence type="ECO:0000313" key="5">
    <source>
        <dbReference type="Proteomes" id="UP000770015"/>
    </source>
</evidence>
<gene>
    <name evidence="4" type="ORF">F5X68DRAFT_178224</name>
</gene>
<sequence>MTETFTTAEPATQNVLLLHGPRQAYEETTGYAIPTQTNDREVLVRTETLGLNPIDWKAPDFNFGIPHLPYIAGRELVGRVVKPSRAGGWLKEGEQVLVISTDYRDPRKAGFQEYVVASDFNTVRIPRGVSRQAGATIGVAYVAAALALGVCMGVDFSNVLGGPDLLGLVRALDPETLPKDIRDECFKGIDEKSRAKAGDWLAVWGGSSTSANIAVQLARLAGLRVVTVVDKLRHGLRLASHETLRPDLLVDSHDPARAAEIIRANVGKELRFGLDTTGRESATALLSALVPGEEASSQGGDQTPTTVEVPAPAHAHLIGLAALPKGPAPGGVAYHAVPIKVFHEVPAVGEALVLWLERLLAEGLVTPPEVLAVEKGFGGVNRALDRMRRGEIRGGRIVVDVEE</sequence>
<name>A0A9P9A5V0_9PEZI</name>
<dbReference type="PANTHER" id="PTHR43482:SF2">
    <property type="entry name" value="ZINC-BINDING DEHYDROGENASE FAMILY, PUTATIVE (AFU_ORTHOLOGUE AFUA_3G15030)-RELATED"/>
    <property type="match status" value="1"/>
</dbReference>
<dbReference type="PANTHER" id="PTHR43482">
    <property type="entry name" value="PROTEIN AST1-RELATED"/>
    <property type="match status" value="1"/>
</dbReference>
<evidence type="ECO:0000259" key="3">
    <source>
        <dbReference type="Pfam" id="PF08240"/>
    </source>
</evidence>
<keyword evidence="2" id="KW-0560">Oxidoreductase</keyword>
<comment type="caution">
    <text evidence="4">The sequence shown here is derived from an EMBL/GenBank/DDBJ whole genome shotgun (WGS) entry which is preliminary data.</text>
</comment>
<comment type="similarity">
    <text evidence="1">Belongs to the zinc-containing alcohol dehydrogenase family.</text>
</comment>
<dbReference type="AlphaFoldDB" id="A0A9P9A5V0"/>
<dbReference type="GO" id="GO:0016651">
    <property type="term" value="F:oxidoreductase activity, acting on NAD(P)H"/>
    <property type="evidence" value="ECO:0007669"/>
    <property type="project" value="InterPro"/>
</dbReference>
<dbReference type="Gene3D" id="3.90.180.10">
    <property type="entry name" value="Medium-chain alcohol dehydrogenases, catalytic domain"/>
    <property type="match status" value="1"/>
</dbReference>
<dbReference type="EMBL" id="JAGSXJ010000046">
    <property type="protein sequence ID" value="KAH6662410.1"/>
    <property type="molecule type" value="Genomic_DNA"/>
</dbReference>
<organism evidence="4 5">
    <name type="scientific">Plectosphaerella plurivora</name>
    <dbReference type="NCBI Taxonomy" id="936078"/>
    <lineage>
        <taxon>Eukaryota</taxon>
        <taxon>Fungi</taxon>
        <taxon>Dikarya</taxon>
        <taxon>Ascomycota</taxon>
        <taxon>Pezizomycotina</taxon>
        <taxon>Sordariomycetes</taxon>
        <taxon>Hypocreomycetidae</taxon>
        <taxon>Glomerellales</taxon>
        <taxon>Plectosphaerellaceae</taxon>
        <taxon>Plectosphaerella</taxon>
    </lineage>
</organism>
<proteinExistence type="inferred from homology"/>
<evidence type="ECO:0000313" key="4">
    <source>
        <dbReference type="EMBL" id="KAH6662410.1"/>
    </source>
</evidence>
<evidence type="ECO:0000256" key="2">
    <source>
        <dbReference type="ARBA" id="ARBA00023002"/>
    </source>
</evidence>
<dbReference type="InterPro" id="IPR052585">
    <property type="entry name" value="Lipid_raft_assoc_Zn_ADH"/>
</dbReference>
<dbReference type="SUPFAM" id="SSF51735">
    <property type="entry name" value="NAD(P)-binding Rossmann-fold domains"/>
    <property type="match status" value="1"/>
</dbReference>
<dbReference type="InterPro" id="IPR047122">
    <property type="entry name" value="Trans-enoyl_RdTase-like"/>
</dbReference>
<dbReference type="Pfam" id="PF08240">
    <property type="entry name" value="ADH_N"/>
    <property type="match status" value="1"/>
</dbReference>
<dbReference type="Gene3D" id="3.40.50.720">
    <property type="entry name" value="NAD(P)-binding Rossmann-like Domain"/>
    <property type="match status" value="1"/>
</dbReference>
<dbReference type="Proteomes" id="UP000770015">
    <property type="component" value="Unassembled WGS sequence"/>
</dbReference>
<dbReference type="InterPro" id="IPR011032">
    <property type="entry name" value="GroES-like_sf"/>
</dbReference>
<protein>
    <submittedName>
        <fullName evidence="4">Quinone oxidoreductase</fullName>
    </submittedName>
</protein>
<keyword evidence="5" id="KW-1185">Reference proteome</keyword>
<feature type="domain" description="Alcohol dehydrogenase-like N-terminal" evidence="3">
    <location>
        <begin position="39"/>
        <end position="126"/>
    </location>
</feature>
<dbReference type="OrthoDB" id="201656at2759"/>
<dbReference type="CDD" id="cd08249">
    <property type="entry name" value="enoyl_reductase_like"/>
    <property type="match status" value="1"/>
</dbReference>
<accession>A0A9P9A5V0</accession>
<dbReference type="InterPro" id="IPR013154">
    <property type="entry name" value="ADH-like_N"/>
</dbReference>